<dbReference type="STRING" id="35608.A0A2U1LHT4"/>
<feature type="compositionally biased region" description="Polar residues" evidence="14">
    <location>
        <begin position="625"/>
        <end position="635"/>
    </location>
</feature>
<feature type="region of interest" description="Disordered" evidence="14">
    <location>
        <begin position="1085"/>
        <end position="1113"/>
    </location>
</feature>
<sequence length="1712" mass="190529">MSIPPPPSETEQPSNESIDHVYRNLHQNCQTSHSIVKLRKIPPIPIRQSQSMAEMGENKEGGNSSDMKDLDDDDDDYDSELEEDYILHASALGLNHIRTNSAPSPLRAVGSSVIATPLKLGGNNSSINGRSVTPPKQISRSMDPVLSASGGLKVNHPGMRNGKKVSWSQSKSLRVLPPPIGGLESKTSLSKELKSPRFQAILRATSGRKSRVPELKSFSHELNHKGARPIPFWKSRGFGRVEEILVMLRGKFDKLKEEVNADLSVFAGDLVGILEETSISHPEWQENLEDLLIIARKCAKMASNEFWLKCENIVQILDDRRQDLPTGILKQVHTRLLFILTRCTRLVQFHKECGYEEGHHILGVHQLSDLGVYKKVIESTCQDFSSSLEETEAEITETQFEEPHGANLEQNQAKLNIHGGSENVEVGTAKSVASSASSYRISSWKKYPSSVGTNLKGLGDVEAPTKDLSHEFKPKDDHVLHVEIPVCPSDDLVTPSSLRRASSEASVGHLHIAYESSLICRICEVEIPTVHVEEHSKICTIADRCDLKGLTVNERLYRVAETLERIIDACSPKSIDIVVGNPDIGRVSLSSTPDDSDDSSPRKQRLSRQCSEDILECVHEGDSGSMDNLHSSPESSETRGILTPVTCHKTSSGGSLTPRSPLLTPRTNQIEIYLRERKTTTEQENWQQSKTSLSKELKSPRFQAILRATSGRKSRVPELKSFSHELNHKGARPIPFWKSRGFGRVEEILVMLRGKFDKLKEEVNADLAVFAGDLVGILEETSISHPEWQENLEDLLIIARKCARMPSNEFWLKCENIVQILDDRRQDLPTGILKQVHTRLLFILTRCTRLVQFHKECGYEEGHHILGVHQLSDLGVYKKVIESTCQDFSSSLEETEAEITETQFEEPHGANLEQNQAKLNIHGGSENVEVGTAKSVASSASSYRISSWKKYPSSVGTNLKGLGDVEAPTKDLSHEFKPKDDHVLHVEIPVCPSDDLVTPSSLRRASSEASVGHLHIAYESSLICRICEVEIPTVHVEEHSKICTIADRCDLKGLTVNERLYRVAETLERIIDACSPKSIDIVVGNPDTGRVSLSSTPDDSDDSSPRKQRLSRQCSEDILECVHEGDSGSMDNLHSSPESSETRGILTPVTCHKTSSGGSLTPRSPLLTPRTNQIEIYLSERKTTTEQENWQQIHKLLEVARSVANINTNEYSALEIMLDYLTDLKYAIQERKVDALVVETFGRRIEKLLQEKYVLLCGQIDDDKIESSSIIGNEDSSVEDDTVRSLRASPVNTFSKDRTSIEDFEIIKPISRGAFGRVFLAKKRATGDVFAIKVLKKADMIRKNAVESILAERDILISVRNPFVVRFFYSFTCKENLYLVMEFLNGGDLFSLMRTLGCLEEDMARVYIAELVLALEYLHSLSIIHRDLKPDNLLIGPDGHIKLTDFGLSKVGLINSTEDLSGTSACSIPMCRDNEVTPEHRQKHSVVGTPDYLAPEILLGMGHGATADWWSVGVILFELLVGIPPFNAESPQQVFANIMNRDIPWPKIPEEMSYEAYDLINKLLTENPIQRLGSIGATEVKTHQFFRNIHWDTLARQKATFIPSAEALDTSYFMSRYIWNPEDEQVDGGSDFDDMSDTGSTCGDSSYGNLLDEEGDECGNLAEFGSSALNNVNYSFSNFSFKNLSQLASINYDVLVKSAQDSVESAPKPAGP</sequence>
<evidence type="ECO:0000256" key="1">
    <source>
        <dbReference type="ARBA" id="ARBA00009903"/>
    </source>
</evidence>
<evidence type="ECO:0000256" key="13">
    <source>
        <dbReference type="ARBA" id="ARBA00048679"/>
    </source>
</evidence>
<feature type="region of interest" description="Disordered" evidence="14">
    <location>
        <begin position="1124"/>
        <end position="1143"/>
    </location>
</feature>
<evidence type="ECO:0000259" key="16">
    <source>
        <dbReference type="PROSITE" id="PS51285"/>
    </source>
</evidence>
<evidence type="ECO:0000256" key="12">
    <source>
        <dbReference type="ARBA" id="ARBA00047899"/>
    </source>
</evidence>
<keyword evidence="3" id="KW-0723">Serine/threonine-protein kinase</keyword>
<evidence type="ECO:0000256" key="9">
    <source>
        <dbReference type="ARBA" id="ARBA00022777"/>
    </source>
</evidence>
<keyword evidence="10" id="KW-0862">Zinc</keyword>
<evidence type="ECO:0000256" key="3">
    <source>
        <dbReference type="ARBA" id="ARBA00022527"/>
    </source>
</evidence>
<dbReference type="PROSITE" id="PS00108">
    <property type="entry name" value="PROTEIN_KINASE_ST"/>
    <property type="match status" value="1"/>
</dbReference>
<comment type="catalytic activity">
    <reaction evidence="13">
        <text>L-seryl-[protein] + ATP = O-phospho-L-seryl-[protein] + ADP + H(+)</text>
        <dbReference type="Rhea" id="RHEA:17989"/>
        <dbReference type="Rhea" id="RHEA-COMP:9863"/>
        <dbReference type="Rhea" id="RHEA-COMP:11604"/>
        <dbReference type="ChEBI" id="CHEBI:15378"/>
        <dbReference type="ChEBI" id="CHEBI:29999"/>
        <dbReference type="ChEBI" id="CHEBI:30616"/>
        <dbReference type="ChEBI" id="CHEBI:83421"/>
        <dbReference type="ChEBI" id="CHEBI:456216"/>
        <dbReference type="EC" id="2.7.11.1"/>
    </reaction>
</comment>
<evidence type="ECO:0000313" key="18">
    <source>
        <dbReference type="Proteomes" id="UP000245207"/>
    </source>
</evidence>
<dbReference type="Pfam" id="PF00069">
    <property type="entry name" value="Pkinase"/>
    <property type="match status" value="1"/>
</dbReference>
<gene>
    <name evidence="17" type="ORF">CTI12_AA489130</name>
</gene>
<feature type="region of interest" description="Disordered" evidence="14">
    <location>
        <begin position="586"/>
        <end position="609"/>
    </location>
</feature>
<reference evidence="17 18" key="1">
    <citation type="journal article" date="2018" name="Mol. Plant">
        <title>The genome of Artemisia annua provides insight into the evolution of Asteraceae family and artemisinin biosynthesis.</title>
        <authorList>
            <person name="Shen Q."/>
            <person name="Zhang L."/>
            <person name="Liao Z."/>
            <person name="Wang S."/>
            <person name="Yan T."/>
            <person name="Shi P."/>
            <person name="Liu M."/>
            <person name="Fu X."/>
            <person name="Pan Q."/>
            <person name="Wang Y."/>
            <person name="Lv Z."/>
            <person name="Lu X."/>
            <person name="Zhang F."/>
            <person name="Jiang W."/>
            <person name="Ma Y."/>
            <person name="Chen M."/>
            <person name="Hao X."/>
            <person name="Li L."/>
            <person name="Tang Y."/>
            <person name="Lv G."/>
            <person name="Zhou Y."/>
            <person name="Sun X."/>
            <person name="Brodelius P.E."/>
            <person name="Rose J.K.C."/>
            <person name="Tang K."/>
        </authorList>
    </citation>
    <scope>NUCLEOTIDE SEQUENCE [LARGE SCALE GENOMIC DNA]</scope>
    <source>
        <strain evidence="18">cv. Huhao1</strain>
        <tissue evidence="17">Leaf</tissue>
    </source>
</reference>
<dbReference type="GO" id="GO:0004674">
    <property type="term" value="F:protein serine/threonine kinase activity"/>
    <property type="evidence" value="ECO:0007669"/>
    <property type="project" value="UniProtKB-KW"/>
</dbReference>
<feature type="region of interest" description="Disordered" evidence="14">
    <location>
        <begin position="620"/>
        <end position="639"/>
    </location>
</feature>
<feature type="domain" description="AGC-kinase C-terminal" evidence="16">
    <location>
        <begin position="1587"/>
        <end position="1691"/>
    </location>
</feature>
<dbReference type="GO" id="GO:0005524">
    <property type="term" value="F:ATP binding"/>
    <property type="evidence" value="ECO:0007669"/>
    <property type="project" value="UniProtKB-KW"/>
</dbReference>
<comment type="similarity">
    <text evidence="1">Belongs to the protein kinase superfamily. AGC Ser/Thr protein kinase family.</text>
</comment>
<dbReference type="Pfam" id="PF26031">
    <property type="entry name" value="IREH1"/>
    <property type="match status" value="2"/>
</dbReference>
<keyword evidence="7" id="KW-0547">Nucleotide-binding</keyword>
<dbReference type="InterPro" id="IPR000719">
    <property type="entry name" value="Prot_kinase_dom"/>
</dbReference>
<dbReference type="EC" id="2.7.11.1" evidence="2"/>
<dbReference type="EMBL" id="PKPP01009310">
    <property type="protein sequence ID" value="PWA48559.1"/>
    <property type="molecule type" value="Genomic_DNA"/>
</dbReference>
<dbReference type="SMART" id="SM00220">
    <property type="entry name" value="S_TKc"/>
    <property type="match status" value="1"/>
</dbReference>
<accession>A0A2U1LHT4</accession>
<name>A0A2U1LHT4_ARTAN</name>
<evidence type="ECO:0000256" key="2">
    <source>
        <dbReference type="ARBA" id="ARBA00012513"/>
    </source>
</evidence>
<dbReference type="Gene3D" id="3.30.200.20">
    <property type="entry name" value="Phosphorylase Kinase, domain 1"/>
    <property type="match status" value="1"/>
</dbReference>
<keyword evidence="9 17" id="KW-0418">Kinase</keyword>
<evidence type="ECO:0000256" key="5">
    <source>
        <dbReference type="ARBA" id="ARBA00022679"/>
    </source>
</evidence>
<dbReference type="GO" id="GO:0035556">
    <property type="term" value="P:intracellular signal transduction"/>
    <property type="evidence" value="ECO:0007669"/>
    <property type="project" value="TreeGrafter"/>
</dbReference>
<comment type="caution">
    <text evidence="17">The sequence shown here is derived from an EMBL/GenBank/DDBJ whole genome shotgun (WGS) entry which is preliminary data.</text>
</comment>
<dbReference type="SUPFAM" id="SSF56112">
    <property type="entry name" value="Protein kinase-like (PK-like)"/>
    <property type="match status" value="1"/>
</dbReference>
<dbReference type="Gene3D" id="1.10.510.10">
    <property type="entry name" value="Transferase(Phosphotransferase) domain 1"/>
    <property type="match status" value="1"/>
</dbReference>
<keyword evidence="4" id="KW-0597">Phosphoprotein</keyword>
<dbReference type="InterPro" id="IPR058783">
    <property type="entry name" value="IREH1/IRE-like_N"/>
</dbReference>
<keyword evidence="6" id="KW-0479">Metal-binding</keyword>
<evidence type="ECO:0000256" key="6">
    <source>
        <dbReference type="ARBA" id="ARBA00022723"/>
    </source>
</evidence>
<proteinExistence type="inferred from homology"/>
<organism evidence="17 18">
    <name type="scientific">Artemisia annua</name>
    <name type="common">Sweet wormwood</name>
    <dbReference type="NCBI Taxonomy" id="35608"/>
    <lineage>
        <taxon>Eukaryota</taxon>
        <taxon>Viridiplantae</taxon>
        <taxon>Streptophyta</taxon>
        <taxon>Embryophyta</taxon>
        <taxon>Tracheophyta</taxon>
        <taxon>Spermatophyta</taxon>
        <taxon>Magnoliopsida</taxon>
        <taxon>eudicotyledons</taxon>
        <taxon>Gunneridae</taxon>
        <taxon>Pentapetalae</taxon>
        <taxon>asterids</taxon>
        <taxon>campanulids</taxon>
        <taxon>Asterales</taxon>
        <taxon>Asteraceae</taxon>
        <taxon>Asteroideae</taxon>
        <taxon>Anthemideae</taxon>
        <taxon>Artemisiinae</taxon>
        <taxon>Artemisia</taxon>
    </lineage>
</organism>
<evidence type="ECO:0000256" key="8">
    <source>
        <dbReference type="ARBA" id="ARBA00022771"/>
    </source>
</evidence>
<keyword evidence="18" id="KW-1185">Reference proteome</keyword>
<evidence type="ECO:0000256" key="7">
    <source>
        <dbReference type="ARBA" id="ARBA00022741"/>
    </source>
</evidence>
<protein>
    <recommendedName>
        <fullName evidence="2">non-specific serine/threonine protein kinase</fullName>
        <ecNumber evidence="2">2.7.11.1</ecNumber>
    </recommendedName>
</protein>
<evidence type="ECO:0000256" key="10">
    <source>
        <dbReference type="ARBA" id="ARBA00022833"/>
    </source>
</evidence>
<dbReference type="InterPro" id="IPR050236">
    <property type="entry name" value="Ser_Thr_kinase_AGC"/>
</dbReference>
<dbReference type="Proteomes" id="UP000245207">
    <property type="component" value="Unassembled WGS sequence"/>
</dbReference>
<keyword evidence="5" id="KW-0808">Transferase</keyword>
<dbReference type="InterPro" id="IPR011009">
    <property type="entry name" value="Kinase-like_dom_sf"/>
</dbReference>
<keyword evidence="8" id="KW-0863">Zinc-finger</keyword>
<comment type="catalytic activity">
    <reaction evidence="12">
        <text>L-threonyl-[protein] + ATP = O-phospho-L-threonyl-[protein] + ADP + H(+)</text>
        <dbReference type="Rhea" id="RHEA:46608"/>
        <dbReference type="Rhea" id="RHEA-COMP:11060"/>
        <dbReference type="Rhea" id="RHEA-COMP:11605"/>
        <dbReference type="ChEBI" id="CHEBI:15378"/>
        <dbReference type="ChEBI" id="CHEBI:30013"/>
        <dbReference type="ChEBI" id="CHEBI:30616"/>
        <dbReference type="ChEBI" id="CHEBI:61977"/>
        <dbReference type="ChEBI" id="CHEBI:456216"/>
        <dbReference type="EC" id="2.7.11.1"/>
    </reaction>
</comment>
<dbReference type="PROSITE" id="PS50011">
    <property type="entry name" value="PROTEIN_KINASE_DOM"/>
    <property type="match status" value="1"/>
</dbReference>
<dbReference type="PROSITE" id="PS51285">
    <property type="entry name" value="AGC_KINASE_CTER"/>
    <property type="match status" value="1"/>
</dbReference>
<dbReference type="FunFam" id="3.30.200.20:FF:000147">
    <property type="entry name" value="probable serine/threonine protein kinase IREH1"/>
    <property type="match status" value="1"/>
</dbReference>
<feature type="domain" description="Protein kinase" evidence="15">
    <location>
        <begin position="1304"/>
        <end position="1586"/>
    </location>
</feature>
<dbReference type="InterPro" id="IPR000961">
    <property type="entry name" value="AGC-kinase_C"/>
</dbReference>
<evidence type="ECO:0000313" key="17">
    <source>
        <dbReference type="EMBL" id="PWA48559.1"/>
    </source>
</evidence>
<dbReference type="FunFam" id="1.10.510.10:FF:000446">
    <property type="entry name" value="Microtubule associated serine/threonine kinase 2"/>
    <property type="match status" value="1"/>
</dbReference>
<evidence type="ECO:0000256" key="14">
    <source>
        <dbReference type="SAM" id="MobiDB-lite"/>
    </source>
</evidence>
<dbReference type="CDD" id="cd05579">
    <property type="entry name" value="STKc_MAST_like"/>
    <property type="match status" value="1"/>
</dbReference>
<feature type="compositionally biased region" description="Polar residues" evidence="14">
    <location>
        <begin position="1129"/>
        <end position="1139"/>
    </location>
</feature>
<dbReference type="PANTHER" id="PTHR24356">
    <property type="entry name" value="SERINE/THREONINE-PROTEIN KINASE"/>
    <property type="match status" value="1"/>
</dbReference>
<evidence type="ECO:0000256" key="4">
    <source>
        <dbReference type="ARBA" id="ARBA00022553"/>
    </source>
</evidence>
<keyword evidence="11" id="KW-0067">ATP-binding</keyword>
<dbReference type="GO" id="GO:0008270">
    <property type="term" value="F:zinc ion binding"/>
    <property type="evidence" value="ECO:0007669"/>
    <property type="project" value="UniProtKB-KW"/>
</dbReference>
<evidence type="ECO:0000259" key="15">
    <source>
        <dbReference type="PROSITE" id="PS50011"/>
    </source>
</evidence>
<evidence type="ECO:0000256" key="11">
    <source>
        <dbReference type="ARBA" id="ARBA00022840"/>
    </source>
</evidence>
<dbReference type="OrthoDB" id="162894at2759"/>
<dbReference type="InterPro" id="IPR008271">
    <property type="entry name" value="Ser/Thr_kinase_AS"/>
</dbReference>
<dbReference type="PANTHER" id="PTHR24356:SF415">
    <property type="entry name" value="AGC (CAMP-DEPENDENT, CGMP-DEPENDENT AND PROTEIN KINASE C) KINASE FAMILY PROTEIN-RELATED"/>
    <property type="match status" value="1"/>
</dbReference>
<feature type="region of interest" description="Disordered" evidence="14">
    <location>
        <begin position="32"/>
        <end position="76"/>
    </location>
</feature>